<evidence type="ECO:0000259" key="2">
    <source>
        <dbReference type="Pfam" id="PF07331"/>
    </source>
</evidence>
<accession>A0ABU0P583</accession>
<keyword evidence="1" id="KW-0812">Transmembrane</keyword>
<evidence type="ECO:0000313" key="4">
    <source>
        <dbReference type="Proteomes" id="UP001239085"/>
    </source>
</evidence>
<dbReference type="Pfam" id="PF07331">
    <property type="entry name" value="TctB"/>
    <property type="match status" value="1"/>
</dbReference>
<dbReference type="EMBL" id="JAUSXK010000001">
    <property type="protein sequence ID" value="MDQ0641844.1"/>
    <property type="molecule type" value="Genomic_DNA"/>
</dbReference>
<comment type="caution">
    <text evidence="3">The sequence shown here is derived from an EMBL/GenBank/DDBJ whole genome shotgun (WGS) entry which is preliminary data.</text>
</comment>
<gene>
    <name evidence="3" type="ORF">QFZ46_000004</name>
</gene>
<keyword evidence="4" id="KW-1185">Reference proteome</keyword>
<sequence length="187" mass="19049">MTDQITTGASAVAGAPRSRRLGELVFVGVIVLFAGVALVMTGFIREPVGSSNVLGARVVPYAVTGLMLLSSLGAFVAVLRGDVGAPDEGEDVDTEARTSWKTVIFLALAFASLMIVIPLAGWPAAVVVLFTGASLALGASSWWKALLLGLGLGVFTQLLFGNLLGLSLPPFGTILPGLMGMSGAFGG</sequence>
<feature type="transmembrane region" description="Helical" evidence="1">
    <location>
        <begin position="56"/>
        <end position="79"/>
    </location>
</feature>
<feature type="transmembrane region" description="Helical" evidence="1">
    <location>
        <begin position="24"/>
        <end position="44"/>
    </location>
</feature>
<dbReference type="Proteomes" id="UP001239085">
    <property type="component" value="Unassembled WGS sequence"/>
</dbReference>
<proteinExistence type="predicted"/>
<evidence type="ECO:0000256" key="1">
    <source>
        <dbReference type="SAM" id="Phobius"/>
    </source>
</evidence>
<organism evidence="3 4">
    <name type="scientific">Microbacterium murale</name>
    <dbReference type="NCBI Taxonomy" id="1081040"/>
    <lineage>
        <taxon>Bacteria</taxon>
        <taxon>Bacillati</taxon>
        <taxon>Actinomycetota</taxon>
        <taxon>Actinomycetes</taxon>
        <taxon>Micrococcales</taxon>
        <taxon>Microbacteriaceae</taxon>
        <taxon>Microbacterium</taxon>
    </lineage>
</organism>
<feature type="domain" description="DUF1468" evidence="2">
    <location>
        <begin position="27"/>
        <end position="169"/>
    </location>
</feature>
<feature type="transmembrane region" description="Helical" evidence="1">
    <location>
        <begin position="166"/>
        <end position="186"/>
    </location>
</feature>
<evidence type="ECO:0000313" key="3">
    <source>
        <dbReference type="EMBL" id="MDQ0641844.1"/>
    </source>
</evidence>
<keyword evidence="1" id="KW-1133">Transmembrane helix</keyword>
<dbReference type="RefSeq" id="WP_307356981.1">
    <property type="nucleotide sequence ID" value="NZ_JAUSXK010000001.1"/>
</dbReference>
<name>A0ABU0P583_9MICO</name>
<reference evidence="3 4" key="1">
    <citation type="submission" date="2023-07" db="EMBL/GenBank/DDBJ databases">
        <title>Comparative genomics of wheat-associated soil bacteria to identify genetic determinants of phenazine resistance.</title>
        <authorList>
            <person name="Mouncey N."/>
        </authorList>
    </citation>
    <scope>NUCLEOTIDE SEQUENCE [LARGE SCALE GENOMIC DNA]</scope>
    <source>
        <strain evidence="3 4">W2I7</strain>
    </source>
</reference>
<dbReference type="InterPro" id="IPR009936">
    <property type="entry name" value="DUF1468"/>
</dbReference>
<keyword evidence="1" id="KW-0472">Membrane</keyword>
<feature type="transmembrane region" description="Helical" evidence="1">
    <location>
        <begin position="103"/>
        <end position="130"/>
    </location>
</feature>
<protein>
    <submittedName>
        <fullName evidence="3">Tricarboxylic transport membrane protein</fullName>
    </submittedName>
</protein>